<name>A0A3A8FL14_9GAMM</name>
<dbReference type="Gene3D" id="3.30.930.30">
    <property type="match status" value="1"/>
</dbReference>
<dbReference type="EMBL" id="RAXZ01000060">
    <property type="protein sequence ID" value="RKG47402.1"/>
    <property type="molecule type" value="Genomic_DNA"/>
</dbReference>
<reference evidence="6 7" key="1">
    <citation type="submission" date="2018-09" db="EMBL/GenBank/DDBJ databases">
        <title>The draft genome of Acinetobacter spp. strains.</title>
        <authorList>
            <person name="Qin J."/>
            <person name="Feng Y."/>
            <person name="Zong Z."/>
        </authorList>
    </citation>
    <scope>NUCLEOTIDE SEQUENCE [LARGE SCALE GENOMIC DNA]</scope>
    <source>
        <strain evidence="6 7">WCHAc060002</strain>
    </source>
</reference>
<gene>
    <name evidence="6" type="ORF">D7V64_16780</name>
</gene>
<keyword evidence="2" id="KW-0184">Conjugation</keyword>
<dbReference type="InterPro" id="IPR005053">
    <property type="entry name" value="MobA_MobL"/>
</dbReference>
<sequence length="477" mass="55662">MAIFHFSVKAISRSAGRSAVACSAYRSGEKLEDHYQGKIQDYTQKTGVESKKIYAPENTKKELLDRQELWNAVEQVERRKDATLAREFEIAFPHEFNAEQRQDLLDELCQEIVEKHGVIVDACIHAPHTKSGSDERNFHAHIMFTSRQIDPQTGDFAKKKNRDFNKEQSSETVSHWREHFAELTNRHLEKHGFADRVDHRSYKDQGIDLEATQHEGPQVTQLRRQGIDTEISLSNDAIRERNQFSQHIKGLDQEIQASERLLNNLIQTREKLDQEQRQKEKDQEQRSPEELTKIAYSVISQYNDAVATEAKNIALTTQKTEIEQINAVLEQIELSKTNLEHQKEQLGKRPMFFGGKWDAANAEIQIQWQELDSQERDLKTKTPRLEPERYTDRAKEIVNKANPNLKAKHDRARLHLEREQQRKLAEQEKRKQEAKAQQEREKQAFFARKALREQGKHDEANKLLAESKTQSHKPRSR</sequence>
<feature type="coiled-coil region" evidence="3">
    <location>
        <begin position="248"/>
        <end position="285"/>
    </location>
</feature>
<dbReference type="NCBIfam" id="NF041496">
    <property type="entry name" value="MobQ"/>
    <property type="match status" value="1"/>
</dbReference>
<feature type="domain" description="MobA/MobL protein" evidence="5">
    <location>
        <begin position="17"/>
        <end position="224"/>
    </location>
</feature>
<dbReference type="Proteomes" id="UP000281084">
    <property type="component" value="Unassembled WGS sequence"/>
</dbReference>
<evidence type="ECO:0000256" key="4">
    <source>
        <dbReference type="SAM" id="MobiDB-lite"/>
    </source>
</evidence>
<feature type="compositionally biased region" description="Basic and acidic residues" evidence="4">
    <location>
        <begin position="374"/>
        <end position="398"/>
    </location>
</feature>
<evidence type="ECO:0000256" key="1">
    <source>
        <dbReference type="ARBA" id="ARBA00010873"/>
    </source>
</evidence>
<feature type="compositionally biased region" description="Basic and acidic residues" evidence="4">
    <location>
        <begin position="450"/>
        <end position="461"/>
    </location>
</feature>
<dbReference type="Pfam" id="PF03389">
    <property type="entry name" value="MobA_MobL"/>
    <property type="match status" value="1"/>
</dbReference>
<evidence type="ECO:0000256" key="2">
    <source>
        <dbReference type="ARBA" id="ARBA00022971"/>
    </source>
</evidence>
<feature type="region of interest" description="Disordered" evidence="4">
    <location>
        <begin position="374"/>
        <end position="477"/>
    </location>
</feature>
<dbReference type="RefSeq" id="WP_120368417.1">
    <property type="nucleotide sequence ID" value="NZ_RAXZ01000060.1"/>
</dbReference>
<organism evidence="6 7">
    <name type="scientific">Acinetobacter cumulans</name>
    <dbReference type="NCBI Taxonomy" id="2136182"/>
    <lineage>
        <taxon>Bacteria</taxon>
        <taxon>Pseudomonadati</taxon>
        <taxon>Pseudomonadota</taxon>
        <taxon>Gammaproteobacteria</taxon>
        <taxon>Moraxellales</taxon>
        <taxon>Moraxellaceae</taxon>
        <taxon>Acinetobacter</taxon>
    </lineage>
</organism>
<evidence type="ECO:0000313" key="7">
    <source>
        <dbReference type="Proteomes" id="UP000281084"/>
    </source>
</evidence>
<accession>A0A3A8FL14</accession>
<evidence type="ECO:0000256" key="3">
    <source>
        <dbReference type="SAM" id="Coils"/>
    </source>
</evidence>
<keyword evidence="3" id="KW-0175">Coiled coil</keyword>
<comment type="caution">
    <text evidence="6">The sequence shown here is derived from an EMBL/GenBank/DDBJ whole genome shotgun (WGS) entry which is preliminary data.</text>
</comment>
<feature type="coiled-coil region" evidence="3">
    <location>
        <begin position="322"/>
        <end position="349"/>
    </location>
</feature>
<dbReference type="AlphaFoldDB" id="A0A3A8FL14"/>
<evidence type="ECO:0000313" key="6">
    <source>
        <dbReference type="EMBL" id="RKG47402.1"/>
    </source>
</evidence>
<proteinExistence type="inferred from homology"/>
<comment type="similarity">
    <text evidence="1">Belongs to the MobA/MobL family.</text>
</comment>
<evidence type="ECO:0000259" key="5">
    <source>
        <dbReference type="Pfam" id="PF03389"/>
    </source>
</evidence>
<protein>
    <recommendedName>
        <fullName evidence="5">MobA/MobL protein domain-containing protein</fullName>
    </recommendedName>
</protein>
<feature type="compositionally biased region" description="Basic and acidic residues" evidence="4">
    <location>
        <begin position="413"/>
        <end position="443"/>
    </location>
</feature>